<dbReference type="PANTHER" id="PTHR39193:SF1">
    <property type="entry name" value="5-DEOXY-GLUCURONATE ISOMERASE"/>
    <property type="match status" value="1"/>
</dbReference>
<evidence type="ECO:0000313" key="2">
    <source>
        <dbReference type="EMBL" id="RJP15649.1"/>
    </source>
</evidence>
<dbReference type="GO" id="GO:0102482">
    <property type="term" value="F:5-deoxy-D-glucuronate isomerase activity"/>
    <property type="evidence" value="ECO:0007669"/>
    <property type="project" value="UniProtKB-EC"/>
</dbReference>
<sequence>MRNIELKYPHKNKSGFVPLVSPRNSRLKLIEFGTVTLSRGERLRLPCAEKEIALLLISGRCSIDAEKERWTLGPRHDIFSEFPWAWYGRGIDGFSIVARSKVEAVVSATPAKAREPHVCAIAPDAVIERQVGADTYARRVRTVIGEDFPAERLLLGETINEAGKWSSYPPHRHEKDSPPHEAKLEEVYYYRTEKRNGFGVQRIYTDDGRIDETHTVRQGDVCVLPRGYHPVSAAPSSKLYYFWVLAGKNRKMHVRVDPQFAE</sequence>
<dbReference type="GO" id="GO:0019310">
    <property type="term" value="P:inositol catabolic process"/>
    <property type="evidence" value="ECO:0007669"/>
    <property type="project" value="InterPro"/>
</dbReference>
<dbReference type="EMBL" id="QZKU01000132">
    <property type="protein sequence ID" value="RJP15649.1"/>
    <property type="molecule type" value="Genomic_DNA"/>
</dbReference>
<dbReference type="InterPro" id="IPR014710">
    <property type="entry name" value="RmlC-like_jellyroll"/>
</dbReference>
<dbReference type="PANTHER" id="PTHR39193">
    <property type="entry name" value="5-DEOXY-GLUCURONATE ISOMERASE"/>
    <property type="match status" value="1"/>
</dbReference>
<dbReference type="InterPro" id="IPR024203">
    <property type="entry name" value="Deoxy-glucuronate_isom_IolB"/>
</dbReference>
<dbReference type="EC" id="5.3.1.30" evidence="2"/>
<dbReference type="PIRSF" id="PIRSF036628">
    <property type="entry name" value="IolB"/>
    <property type="match status" value="1"/>
</dbReference>
<name>A0A3A4N7D7_ABYX5</name>
<dbReference type="SUPFAM" id="SSF51182">
    <property type="entry name" value="RmlC-like cupins"/>
    <property type="match status" value="1"/>
</dbReference>
<evidence type="ECO:0000313" key="3">
    <source>
        <dbReference type="Proteomes" id="UP000265882"/>
    </source>
</evidence>
<organism evidence="2 3">
    <name type="scientific">Abyssobacteria bacterium (strain SURF_5)</name>
    <dbReference type="NCBI Taxonomy" id="2093360"/>
    <lineage>
        <taxon>Bacteria</taxon>
        <taxon>Pseudomonadati</taxon>
        <taxon>Candidatus Hydrogenedentota</taxon>
        <taxon>Candidatus Abyssobacteria</taxon>
    </lineage>
</organism>
<dbReference type="InterPro" id="IPR021120">
    <property type="entry name" value="KduI/IolB_isomerase"/>
</dbReference>
<dbReference type="Gene3D" id="2.60.120.10">
    <property type="entry name" value="Jelly Rolls"/>
    <property type="match status" value="2"/>
</dbReference>
<comment type="caution">
    <text evidence="2">The sequence shown here is derived from an EMBL/GenBank/DDBJ whole genome shotgun (WGS) entry which is preliminary data.</text>
</comment>
<dbReference type="Pfam" id="PF04962">
    <property type="entry name" value="KduI"/>
    <property type="match status" value="1"/>
</dbReference>
<reference evidence="2 3" key="1">
    <citation type="journal article" date="2017" name="ISME J.">
        <title>Energy and carbon metabolisms in a deep terrestrial subsurface fluid microbial community.</title>
        <authorList>
            <person name="Momper L."/>
            <person name="Jungbluth S.P."/>
            <person name="Lee M.D."/>
            <person name="Amend J.P."/>
        </authorList>
    </citation>
    <scope>NUCLEOTIDE SEQUENCE [LARGE SCALE GENOMIC DNA]</scope>
    <source>
        <strain evidence="2">SURF_5</strain>
    </source>
</reference>
<keyword evidence="1 2" id="KW-0413">Isomerase</keyword>
<gene>
    <name evidence="2" type="primary">iolB</name>
    <name evidence="2" type="ORF">C4520_19960</name>
</gene>
<dbReference type="InterPro" id="IPR011051">
    <property type="entry name" value="RmlC_Cupin_sf"/>
</dbReference>
<evidence type="ECO:0000256" key="1">
    <source>
        <dbReference type="ARBA" id="ARBA00023235"/>
    </source>
</evidence>
<dbReference type="NCBIfam" id="TIGR04378">
    <property type="entry name" value="myo_inos_iolB"/>
    <property type="match status" value="1"/>
</dbReference>
<accession>A0A3A4N7D7</accession>
<dbReference type="AlphaFoldDB" id="A0A3A4N7D7"/>
<dbReference type="GO" id="GO:0008880">
    <property type="term" value="F:glucuronate isomerase activity"/>
    <property type="evidence" value="ECO:0007669"/>
    <property type="project" value="InterPro"/>
</dbReference>
<dbReference type="Proteomes" id="UP000265882">
    <property type="component" value="Unassembled WGS sequence"/>
</dbReference>
<protein>
    <submittedName>
        <fullName evidence="2">5-deoxy-glucuronate isomerase</fullName>
        <ecNumber evidence="2">5.3.1.30</ecNumber>
    </submittedName>
</protein>
<proteinExistence type="predicted"/>